<dbReference type="SUPFAM" id="SSF48264">
    <property type="entry name" value="Cytochrome P450"/>
    <property type="match status" value="1"/>
</dbReference>
<dbReference type="PANTHER" id="PTHR46696:SF6">
    <property type="entry name" value="P450, PUTATIVE (EUROFUNG)-RELATED"/>
    <property type="match status" value="1"/>
</dbReference>
<evidence type="ECO:0000256" key="7">
    <source>
        <dbReference type="RuleBase" id="RU000461"/>
    </source>
</evidence>
<accession>A0ABM7JRB7</accession>
<dbReference type="Proteomes" id="UP000465812">
    <property type="component" value="Chromosome"/>
</dbReference>
<keyword evidence="2 7" id="KW-0349">Heme</keyword>
<keyword evidence="3 7" id="KW-0479">Metal-binding</keyword>
<proteinExistence type="inferred from homology"/>
<dbReference type="Gene3D" id="1.10.630.10">
    <property type="entry name" value="Cytochrome P450"/>
    <property type="match status" value="1"/>
</dbReference>
<dbReference type="InterPro" id="IPR001128">
    <property type="entry name" value="Cyt_P450"/>
</dbReference>
<evidence type="ECO:0000313" key="8">
    <source>
        <dbReference type="EMBL" id="BBY38085.1"/>
    </source>
</evidence>
<dbReference type="InterPro" id="IPR036396">
    <property type="entry name" value="Cyt_P450_sf"/>
</dbReference>
<keyword evidence="4 7" id="KW-0560">Oxidoreductase</keyword>
<organism evidence="8 9">
    <name type="scientific">Mycobacterium mantenii</name>
    <dbReference type="NCBI Taxonomy" id="560555"/>
    <lineage>
        <taxon>Bacteria</taxon>
        <taxon>Bacillati</taxon>
        <taxon>Actinomycetota</taxon>
        <taxon>Actinomycetes</taxon>
        <taxon>Mycobacteriales</taxon>
        <taxon>Mycobacteriaceae</taxon>
        <taxon>Mycobacterium</taxon>
        <taxon>Mycobacterium avium complex (MAC)</taxon>
    </lineage>
</organism>
<dbReference type="PRINTS" id="PR00359">
    <property type="entry name" value="BP450"/>
</dbReference>
<evidence type="ECO:0000256" key="6">
    <source>
        <dbReference type="ARBA" id="ARBA00023033"/>
    </source>
</evidence>
<evidence type="ECO:0000256" key="3">
    <source>
        <dbReference type="ARBA" id="ARBA00022723"/>
    </source>
</evidence>
<keyword evidence="6 7" id="KW-0503">Monooxygenase</keyword>
<reference evidence="8 9" key="1">
    <citation type="journal article" date="2019" name="Emerg. Microbes Infect.">
        <title>Comprehensive subspecies identification of 175 nontuberculous mycobacteria species based on 7547 genomic profiles.</title>
        <authorList>
            <person name="Matsumoto Y."/>
            <person name="Kinjo T."/>
            <person name="Motooka D."/>
            <person name="Nabeya D."/>
            <person name="Jung N."/>
            <person name="Uechi K."/>
            <person name="Horii T."/>
            <person name="Iida T."/>
            <person name="Fujita J."/>
            <person name="Nakamura S."/>
        </authorList>
    </citation>
    <scope>NUCLEOTIDE SEQUENCE [LARGE SCALE GENOMIC DNA]</scope>
    <source>
        <strain evidence="8 9">JCM 18113</strain>
    </source>
</reference>
<name>A0ABM7JRB7_MYCNT</name>
<dbReference type="PROSITE" id="PS00086">
    <property type="entry name" value="CYTOCHROME_P450"/>
    <property type="match status" value="1"/>
</dbReference>
<comment type="similarity">
    <text evidence="1 7">Belongs to the cytochrome P450 family.</text>
</comment>
<evidence type="ECO:0000256" key="2">
    <source>
        <dbReference type="ARBA" id="ARBA00022617"/>
    </source>
</evidence>
<dbReference type="InterPro" id="IPR017972">
    <property type="entry name" value="Cyt_P450_CS"/>
</dbReference>
<evidence type="ECO:0000256" key="1">
    <source>
        <dbReference type="ARBA" id="ARBA00010617"/>
    </source>
</evidence>
<dbReference type="EMBL" id="AP022590">
    <property type="protein sequence ID" value="BBY38085.1"/>
    <property type="molecule type" value="Genomic_DNA"/>
</dbReference>
<dbReference type="InterPro" id="IPR002397">
    <property type="entry name" value="Cyt_P450_B"/>
</dbReference>
<dbReference type="PRINTS" id="PR00385">
    <property type="entry name" value="P450"/>
</dbReference>
<sequence length="357" mass="39061">MLTSGEAVRFAQRNPEIFSSVGATAGGSTIPMPLVPVASDRPAHTKYRKILDPLFSPRVINAMEDDLRRQVRDLIATFADKGECDVVADLARLYPAQVFLTFFGLPLSDRDQLIGWVETILDNTTGVGTAEAGPVVAEAATALLTYIHSYIEKKRQKPSDDVLGRILALSGDEAWTVEELLGFVFVFTLAGLDTVAAAIGFTMRHLALNPDLRRSLIADPTLVPAVVEEMLRLEPPAPGVTRITTQDVEVCGVQIPKGESVVIYLGTANRDPDRYEDPDTFDLAHSDLGHVTFGGGIHRCLGSHLARRELRLVVEEFHKLIPDYEIAPGFEPEVKWPAGTIRLTSLPLRFPVTNGRS</sequence>
<evidence type="ECO:0000256" key="4">
    <source>
        <dbReference type="ARBA" id="ARBA00023002"/>
    </source>
</evidence>
<keyword evidence="5 7" id="KW-0408">Iron</keyword>
<gene>
    <name evidence="8" type="primary">cyp143_5</name>
    <name evidence="8" type="ORF">MMAN_22190</name>
</gene>
<protein>
    <submittedName>
        <fullName evidence="8">Cytochrome P450 143</fullName>
    </submittedName>
</protein>
<dbReference type="PANTHER" id="PTHR46696">
    <property type="entry name" value="P450, PUTATIVE (EUROFUNG)-RELATED"/>
    <property type="match status" value="1"/>
</dbReference>
<evidence type="ECO:0000313" key="9">
    <source>
        <dbReference type="Proteomes" id="UP000465812"/>
    </source>
</evidence>
<keyword evidence="9" id="KW-1185">Reference proteome</keyword>
<evidence type="ECO:0000256" key="5">
    <source>
        <dbReference type="ARBA" id="ARBA00023004"/>
    </source>
</evidence>
<dbReference type="Pfam" id="PF00067">
    <property type="entry name" value="p450"/>
    <property type="match status" value="1"/>
</dbReference>